<dbReference type="RefSeq" id="WP_106608616.1">
    <property type="nucleotide sequence ID" value="NZ_PYGJ01000006.1"/>
</dbReference>
<reference evidence="2 3" key="1">
    <citation type="submission" date="2018-03" db="EMBL/GenBank/DDBJ databases">
        <title>Genomic Encyclopedia of Archaeal and Bacterial Type Strains, Phase II (KMG-II): from individual species to whole genera.</title>
        <authorList>
            <person name="Goeker M."/>
        </authorList>
    </citation>
    <scope>NUCLEOTIDE SEQUENCE [LARGE SCALE GENOMIC DNA]</scope>
    <source>
        <strain evidence="2 3">DSM 100673</strain>
    </source>
</reference>
<feature type="chain" id="PRO_5015169180" evidence="1">
    <location>
        <begin position="20"/>
        <end position="123"/>
    </location>
</feature>
<name>A0A2P8FCI8_9RHOB</name>
<dbReference type="EMBL" id="PYGJ01000006">
    <property type="protein sequence ID" value="PSL19425.1"/>
    <property type="molecule type" value="Genomic_DNA"/>
</dbReference>
<keyword evidence="1" id="KW-0732">Signal</keyword>
<comment type="caution">
    <text evidence="2">The sequence shown here is derived from an EMBL/GenBank/DDBJ whole genome shotgun (WGS) entry which is preliminary data.</text>
</comment>
<evidence type="ECO:0000256" key="1">
    <source>
        <dbReference type="SAM" id="SignalP"/>
    </source>
</evidence>
<gene>
    <name evidence="2" type="ORF">CLV88_106138</name>
</gene>
<keyword evidence="3" id="KW-1185">Reference proteome</keyword>
<protein>
    <submittedName>
        <fullName evidence="2">Uncharacterized protein</fullName>
    </submittedName>
</protein>
<evidence type="ECO:0000313" key="2">
    <source>
        <dbReference type="EMBL" id="PSL19425.1"/>
    </source>
</evidence>
<evidence type="ECO:0000313" key="3">
    <source>
        <dbReference type="Proteomes" id="UP000240418"/>
    </source>
</evidence>
<dbReference type="Proteomes" id="UP000240418">
    <property type="component" value="Unassembled WGS sequence"/>
</dbReference>
<sequence length="123" mass="13369">MKPLLTTALLALAPLAAQAEEHIFRCYFDWVCDPNTKCNHAGEDIRFKINIETNAVSRIAGNPLSDFDLIIGDRAITVLERPISGGTTTTTILTDNGDAVHSENAVDGRSLVPRQYLGNCILS</sequence>
<organism evidence="2 3">
    <name type="scientific">Shimia abyssi</name>
    <dbReference type="NCBI Taxonomy" id="1662395"/>
    <lineage>
        <taxon>Bacteria</taxon>
        <taxon>Pseudomonadati</taxon>
        <taxon>Pseudomonadota</taxon>
        <taxon>Alphaproteobacteria</taxon>
        <taxon>Rhodobacterales</taxon>
        <taxon>Roseobacteraceae</taxon>
    </lineage>
</organism>
<accession>A0A2P8FCI8</accession>
<feature type="signal peptide" evidence="1">
    <location>
        <begin position="1"/>
        <end position="19"/>
    </location>
</feature>
<dbReference type="AlphaFoldDB" id="A0A2P8FCI8"/>
<dbReference type="OrthoDB" id="7865826at2"/>
<proteinExistence type="predicted"/>